<dbReference type="GO" id="GO:0015562">
    <property type="term" value="F:efflux transmembrane transporter activity"/>
    <property type="evidence" value="ECO:0007669"/>
    <property type="project" value="TreeGrafter"/>
</dbReference>
<reference evidence="6 7" key="1">
    <citation type="submission" date="2016-10" db="EMBL/GenBank/DDBJ databases">
        <authorList>
            <person name="de Groot N.N."/>
        </authorList>
    </citation>
    <scope>NUCLEOTIDE SEQUENCE [LARGE SCALE GENOMIC DNA]</scope>
    <source>
        <strain evidence="6 7">DSM 2872</strain>
    </source>
</reference>
<evidence type="ECO:0000259" key="4">
    <source>
        <dbReference type="Pfam" id="PF25876"/>
    </source>
</evidence>
<dbReference type="Pfam" id="PF25967">
    <property type="entry name" value="RND-MFP_C"/>
    <property type="match status" value="1"/>
</dbReference>
<sequence length="394" mass="43137">MKIYFYLGVGIIITLIVGLLGYGVYLNQRGESEIEQRMESLRLPLNGAVVTEREIQPYVELELVNLYCDDMTDVIARENGRVNQVLVEKHDMVTAGKPIMQLVDEDIPLKIKQADSDILEAEAQLVKTRNSYNRYSQLVESNAISLEKFDEAAAAYKAAQARLANNEAKREQLLMRQSRQMVLSSIDGEVLRLYQSEGAYVTAGTPVALVGDFSKLYFSAPVVDEEARRMELGKTINMTIAGGATAVLGGEALPKSYGANYSTGNLGEDQVFSAMVTRITPGLGEPATVRQVIWKVDNRVGLLEPGAYRKLRLYAGTTRKCLAVPVAAFTDESHDRVAVMEADGRLGFRDVKTGVTDGHYIEIISGLQAGDIVITSDTAGVTAGTEIELTLEEN</sequence>
<feature type="domain" description="Multidrug resistance protein MdtA-like alpha-helical hairpin" evidence="4">
    <location>
        <begin position="112"/>
        <end position="168"/>
    </location>
</feature>
<dbReference type="GO" id="GO:1990281">
    <property type="term" value="C:efflux pump complex"/>
    <property type="evidence" value="ECO:0007669"/>
    <property type="project" value="TreeGrafter"/>
</dbReference>
<dbReference type="InterPro" id="IPR058627">
    <property type="entry name" value="MdtA-like_C"/>
</dbReference>
<dbReference type="Gene3D" id="1.10.287.470">
    <property type="entry name" value="Helix hairpin bin"/>
    <property type="match status" value="1"/>
</dbReference>
<gene>
    <name evidence="6" type="ORF">SAMN05660648_00918</name>
</gene>
<dbReference type="Gene3D" id="2.40.50.100">
    <property type="match status" value="1"/>
</dbReference>
<dbReference type="NCBIfam" id="TIGR01730">
    <property type="entry name" value="RND_mfp"/>
    <property type="match status" value="1"/>
</dbReference>
<keyword evidence="3" id="KW-0812">Transmembrane</keyword>
<proteinExistence type="inferred from homology"/>
<keyword evidence="3" id="KW-1133">Transmembrane helix</keyword>
<dbReference type="InterPro" id="IPR058624">
    <property type="entry name" value="MdtA-like_HH"/>
</dbReference>
<evidence type="ECO:0000256" key="1">
    <source>
        <dbReference type="ARBA" id="ARBA00009477"/>
    </source>
</evidence>
<keyword evidence="3" id="KW-0472">Membrane</keyword>
<evidence type="ECO:0000256" key="2">
    <source>
        <dbReference type="SAM" id="Coils"/>
    </source>
</evidence>
<feature type="domain" description="Multidrug resistance protein MdtA-like C-terminal permuted SH3" evidence="5">
    <location>
        <begin position="322"/>
        <end position="377"/>
    </location>
</feature>
<dbReference type="AlphaFoldDB" id="A0A1H3WDK8"/>
<evidence type="ECO:0000256" key="3">
    <source>
        <dbReference type="SAM" id="Phobius"/>
    </source>
</evidence>
<comment type="similarity">
    <text evidence="1">Belongs to the membrane fusion protein (MFP) (TC 8.A.1) family.</text>
</comment>
<organism evidence="6 7">
    <name type="scientific">Selenomonas ruminantium</name>
    <dbReference type="NCBI Taxonomy" id="971"/>
    <lineage>
        <taxon>Bacteria</taxon>
        <taxon>Bacillati</taxon>
        <taxon>Bacillota</taxon>
        <taxon>Negativicutes</taxon>
        <taxon>Selenomonadales</taxon>
        <taxon>Selenomonadaceae</taxon>
        <taxon>Selenomonas</taxon>
    </lineage>
</organism>
<dbReference type="OrthoDB" id="1676626at2"/>
<feature type="coiled-coil region" evidence="2">
    <location>
        <begin position="111"/>
        <end position="176"/>
    </location>
</feature>
<evidence type="ECO:0000313" key="7">
    <source>
        <dbReference type="Proteomes" id="UP000183469"/>
    </source>
</evidence>
<feature type="transmembrane region" description="Helical" evidence="3">
    <location>
        <begin position="6"/>
        <end position="27"/>
    </location>
</feature>
<dbReference type="Proteomes" id="UP000183469">
    <property type="component" value="Unassembled WGS sequence"/>
</dbReference>
<name>A0A1H3WDK8_SELRU</name>
<keyword evidence="2" id="KW-0175">Coiled coil</keyword>
<dbReference type="Gene3D" id="2.40.420.20">
    <property type="match status" value="1"/>
</dbReference>
<dbReference type="RefSeq" id="WP_074671207.1">
    <property type="nucleotide sequence ID" value="NZ_FNQG01000003.1"/>
</dbReference>
<dbReference type="Pfam" id="PF25876">
    <property type="entry name" value="HH_MFP_RND"/>
    <property type="match status" value="1"/>
</dbReference>
<dbReference type="SUPFAM" id="SSF111369">
    <property type="entry name" value="HlyD-like secretion proteins"/>
    <property type="match status" value="1"/>
</dbReference>
<accession>A0A1H3WDK8</accession>
<dbReference type="InterPro" id="IPR006143">
    <property type="entry name" value="RND_pump_MFP"/>
</dbReference>
<dbReference type="EMBL" id="FNQG01000003">
    <property type="protein sequence ID" value="SDZ85193.1"/>
    <property type="molecule type" value="Genomic_DNA"/>
</dbReference>
<evidence type="ECO:0000259" key="5">
    <source>
        <dbReference type="Pfam" id="PF25967"/>
    </source>
</evidence>
<evidence type="ECO:0000313" key="6">
    <source>
        <dbReference type="EMBL" id="SDZ85193.1"/>
    </source>
</evidence>
<dbReference type="Gene3D" id="2.40.30.170">
    <property type="match status" value="1"/>
</dbReference>
<dbReference type="PANTHER" id="PTHR30469:SF33">
    <property type="entry name" value="SLR1207 PROTEIN"/>
    <property type="match status" value="1"/>
</dbReference>
<protein>
    <submittedName>
        <fullName evidence="6">Barrel-sandwich domain of CusB or HlyD membrane-fusion</fullName>
    </submittedName>
</protein>
<dbReference type="PANTHER" id="PTHR30469">
    <property type="entry name" value="MULTIDRUG RESISTANCE PROTEIN MDTA"/>
    <property type="match status" value="1"/>
</dbReference>